<evidence type="ECO:0000256" key="4">
    <source>
        <dbReference type="ARBA" id="ARBA00022540"/>
    </source>
</evidence>
<feature type="compositionally biased region" description="Low complexity" evidence="8">
    <location>
        <begin position="246"/>
        <end position="265"/>
    </location>
</feature>
<feature type="region of interest" description="Disordered" evidence="8">
    <location>
        <begin position="1493"/>
        <end position="1526"/>
    </location>
</feature>
<comment type="subcellular location">
    <subcellularLocation>
        <location evidence="1">Cytoplasm</location>
    </subcellularLocation>
</comment>
<keyword evidence="7" id="KW-0648">Protein biosynthesis</keyword>
<feature type="compositionally biased region" description="Polar residues" evidence="8">
    <location>
        <begin position="530"/>
        <end position="539"/>
    </location>
</feature>
<feature type="compositionally biased region" description="Gly residues" evidence="8">
    <location>
        <begin position="1378"/>
        <end position="1390"/>
    </location>
</feature>
<evidence type="ECO:0000259" key="9">
    <source>
        <dbReference type="PROSITE" id="PS51366"/>
    </source>
</evidence>
<dbReference type="InterPro" id="IPR003891">
    <property type="entry name" value="Initiation_fac_eIF4g_MI"/>
</dbReference>
<name>A0A9W7YF08_9FUNG</name>
<dbReference type="Pfam" id="PF02854">
    <property type="entry name" value="MIF4G"/>
    <property type="match status" value="1"/>
</dbReference>
<dbReference type="PANTHER" id="PTHR23253">
    <property type="entry name" value="EUKARYOTIC TRANSLATION INITIATION FACTOR 4 GAMMA"/>
    <property type="match status" value="1"/>
</dbReference>
<feature type="compositionally biased region" description="Polar residues" evidence="8">
    <location>
        <begin position="108"/>
        <end position="128"/>
    </location>
</feature>
<keyword evidence="6" id="KW-0694">RNA-binding</keyword>
<evidence type="ECO:0000256" key="2">
    <source>
        <dbReference type="ARBA" id="ARBA00005775"/>
    </source>
</evidence>
<protein>
    <recommendedName>
        <fullName evidence="9">MI domain-containing protein</fullName>
    </recommendedName>
</protein>
<evidence type="ECO:0000256" key="5">
    <source>
        <dbReference type="ARBA" id="ARBA00022553"/>
    </source>
</evidence>
<evidence type="ECO:0000256" key="8">
    <source>
        <dbReference type="SAM" id="MobiDB-lite"/>
    </source>
</evidence>
<gene>
    <name evidence="10" type="ORF">LPJ61_002432</name>
</gene>
<dbReference type="PROSITE" id="PS51366">
    <property type="entry name" value="MI"/>
    <property type="match status" value="1"/>
</dbReference>
<feature type="compositionally biased region" description="Low complexity" evidence="8">
    <location>
        <begin position="612"/>
        <end position="623"/>
    </location>
</feature>
<keyword evidence="3" id="KW-0963">Cytoplasm</keyword>
<feature type="compositionally biased region" description="Acidic residues" evidence="8">
    <location>
        <begin position="832"/>
        <end position="846"/>
    </location>
</feature>
<dbReference type="Gene3D" id="1.25.40.180">
    <property type="match status" value="2"/>
</dbReference>
<feature type="compositionally biased region" description="Basic and acidic residues" evidence="8">
    <location>
        <begin position="1362"/>
        <end position="1375"/>
    </location>
</feature>
<feature type="compositionally biased region" description="Basic and acidic residues" evidence="8">
    <location>
        <begin position="1441"/>
        <end position="1450"/>
    </location>
</feature>
<feature type="compositionally biased region" description="Acidic residues" evidence="8">
    <location>
        <begin position="790"/>
        <end position="819"/>
    </location>
</feature>
<dbReference type="GO" id="GO:0003729">
    <property type="term" value="F:mRNA binding"/>
    <property type="evidence" value="ECO:0007669"/>
    <property type="project" value="TreeGrafter"/>
</dbReference>
<dbReference type="EMBL" id="JANBOI010000306">
    <property type="protein sequence ID" value="KAJ1731646.1"/>
    <property type="molecule type" value="Genomic_DNA"/>
</dbReference>
<feature type="region of interest" description="Disordered" evidence="8">
    <location>
        <begin position="612"/>
        <end position="881"/>
    </location>
</feature>
<feature type="compositionally biased region" description="Low complexity" evidence="8">
    <location>
        <begin position="969"/>
        <end position="978"/>
    </location>
</feature>
<feature type="compositionally biased region" description="Basic residues" evidence="8">
    <location>
        <begin position="190"/>
        <end position="202"/>
    </location>
</feature>
<feature type="compositionally biased region" description="Basic and acidic residues" evidence="8">
    <location>
        <begin position="741"/>
        <end position="755"/>
    </location>
</feature>
<dbReference type="PANTHER" id="PTHR23253:SF9">
    <property type="entry name" value="EUKARYOTIC TRANSLATION INITIATION FACTOR 4 GAMMA 2"/>
    <property type="match status" value="1"/>
</dbReference>
<comment type="similarity">
    <text evidence="2">Belongs to the eukaryotic initiation factor 4G family.</text>
</comment>
<keyword evidence="4" id="KW-0396">Initiation factor</keyword>
<dbReference type="OrthoDB" id="514777at2759"/>
<feature type="region of interest" description="Disordered" evidence="8">
    <location>
        <begin position="295"/>
        <end position="360"/>
    </location>
</feature>
<evidence type="ECO:0000256" key="7">
    <source>
        <dbReference type="ARBA" id="ARBA00022917"/>
    </source>
</evidence>
<comment type="caution">
    <text evidence="10">The sequence shown here is derived from an EMBL/GenBank/DDBJ whole genome shotgun (WGS) entry which is preliminary data.</text>
</comment>
<feature type="compositionally biased region" description="Low complexity" evidence="8">
    <location>
        <begin position="937"/>
        <end position="948"/>
    </location>
</feature>
<dbReference type="InterPro" id="IPR016024">
    <property type="entry name" value="ARM-type_fold"/>
</dbReference>
<feature type="compositionally biased region" description="Low complexity" evidence="8">
    <location>
        <begin position="657"/>
        <end position="674"/>
    </location>
</feature>
<feature type="compositionally biased region" description="Polar residues" evidence="8">
    <location>
        <begin position="1460"/>
        <end position="1471"/>
    </location>
</feature>
<dbReference type="GO" id="GO:0016281">
    <property type="term" value="C:eukaryotic translation initiation factor 4F complex"/>
    <property type="evidence" value="ECO:0007669"/>
    <property type="project" value="TreeGrafter"/>
</dbReference>
<evidence type="ECO:0000256" key="3">
    <source>
        <dbReference type="ARBA" id="ARBA00022490"/>
    </source>
</evidence>
<dbReference type="GO" id="GO:0010494">
    <property type="term" value="C:cytoplasmic stress granule"/>
    <property type="evidence" value="ECO:0007669"/>
    <property type="project" value="UniProtKB-ARBA"/>
</dbReference>
<dbReference type="SUPFAM" id="SSF48371">
    <property type="entry name" value="ARM repeat"/>
    <property type="match status" value="2"/>
</dbReference>
<keyword evidence="5" id="KW-0597">Phosphoprotein</keyword>
<dbReference type="InterPro" id="IPR003890">
    <property type="entry name" value="MIF4G-like_typ-3"/>
</dbReference>
<feature type="region of interest" description="Disordered" evidence="8">
    <location>
        <begin position="1345"/>
        <end position="1479"/>
    </location>
</feature>
<evidence type="ECO:0000313" key="10">
    <source>
        <dbReference type="EMBL" id="KAJ1731646.1"/>
    </source>
</evidence>
<feature type="region of interest" description="Disordered" evidence="8">
    <location>
        <begin position="506"/>
        <end position="556"/>
    </location>
</feature>
<dbReference type="SMART" id="SM00543">
    <property type="entry name" value="MIF4G"/>
    <property type="match status" value="1"/>
</dbReference>
<feature type="compositionally biased region" description="Gly residues" evidence="8">
    <location>
        <begin position="1039"/>
        <end position="1048"/>
    </location>
</feature>
<evidence type="ECO:0000256" key="6">
    <source>
        <dbReference type="ARBA" id="ARBA00022884"/>
    </source>
</evidence>
<feature type="compositionally biased region" description="Acidic residues" evidence="8">
    <location>
        <begin position="637"/>
        <end position="650"/>
    </location>
</feature>
<sequence length="1724" mass="182967">MNRKGQPSTNAKSSSSKRPNLTYAQSAGNQPARSASPGVSDKTSSTAPGPVAPQTKPGSHGAVAKQGRQQTPEHAPASNGGPAVTARSNSSAGGPRSHSRDAPVRMPTRNSVSSATTPAIQFGSLNQQARASPPPAAHRPSSTAATSGGVPVAPGKPASKPNFGTIASSSDEGSRKQHSSQGASDTPSRGGHHGRQQGHSHHPQQQQQQQQRPGSRSSGHGRQGQGYGAGRKDSGSHKHGGGQKGGPKPQDAASSVSTASSAEIALPTPHVESTVGYPAGQPAAVPMPGAPIAYPPGAMSVQQQPPQQQLYPGSPYRGQGHQHARPPHSQGPGGQYKPQPGAHYQQHPMGTQPMPRPMAYPMPAPGQPPMQGPIMTTQPSMPPMQGWMPPPHQFAYVPMGAPGYEQFYRQAQSAGGPPPPPHNIYGIPGYSMPNPTHAAVSTQIGAGGVMPGPMSGAHMPSMTASPMPGHPQPQHHHIHHSHPHAHALSASAQAFVPGVRRPVRIVNPTTNEEVDVSQQRLRSASAASSTPHNVASGTASPAPGSISEKNDGAVDPAAAEENAKPKFKIPSARTIKIVNPNVVAKADGDAADAKAPVAPVAKDAAVATEAAEAGAAPAAAPDTAPEDDAGAKPMDVDEKEEEHVEEEVAVVEEPKQEVASAASPAAAAPAAVEAAKPDVAPIPEKPVETQPAETQPAETQPAEAQPVETQPVEAQPVETQPVEEPVVAEPAAEAEAPVKQTEPREPEPAREEHPVDALADSLSRATLAEGADVEPKVVASPSKAEKDESMEVDGEESEEEEEEEEEEDEGEEYEEEPAEDATQASGASAESEPADDDDQEAEDGEIDESKASAKSSAAGQGRARQVTFSESATTAARMLSPEEIVKLYGNDASAPRIVGEILRYPRVFLERFEGLGKAPERFHFEITSTDDRWPADRGSSMRRSASGSGRHRESAAAASGFGGMGNFRSNPLNSPLPSSEERFKQSTIDLKRGLEPGRGPMLGGRSTSGQYRGPGGGRESRESRGGRSGARVRGRGRGRGGSQQGGDRGVAPMSAEFLANLKPLEKSEGRYIAKVLRTDNGAEEEDDMQEEVYDRGIRVLLNKITPDNFGVVSNQLLAWGEKSAKETDGRIMRHLIMLVFQKATDEPPWAEMYARLCHKLILNTSDNVQDHSLTRNGEHMAGGYLVRKYLLTKCQEDFERGWRVEIPMDIESSEYYDAIQIKRRGLGLVKFIGELFLLDVLTLRIMHECVKRLLASYEMPEEEETESLAKLLTTVGKKLEDDVSSKSLMDVYFARIQTMAANKSLTSRIRFMLQDVLELRQKRWASADDKAGPKTIAEVHEDIERSKAAQEAMRRAPSHTGRRPESHSGRGDGHGGGRRGGWSMVGGASGSGREQPQRAGDLSRFGNLSRSNQAPMSGGSPGNPFGAFPGAANRWRTGSSDGRKNRDDRAGPAAGGLGSRTVSHSSRNDSVAATPEPVGTRNMFEALLANEEEDSPHVEAAKGASRVPSLPPAAMSSTAGGAERPKTMDTATLQRKVQGLVSEFLHLQSESELAECFEELGKANAQNAVYEIANNIMARRPEEAEQVASGVRALRDKGLLTEDVAVAALTEYSEQLEDMALDAPNAYRFFGMLMAAARVPVARASEPLGDLASRLTSMRPPPLQVTLAFVKHLAALDGADEAKAAVAAAKLDIKRFFNPERSSDAEIKKTLAFQDLLDMFPEYA</sequence>
<feature type="compositionally biased region" description="Low complexity" evidence="8">
    <location>
        <begin position="138"/>
        <end position="147"/>
    </location>
</feature>
<organism evidence="10 11">
    <name type="scientific">Coemansia biformis</name>
    <dbReference type="NCBI Taxonomy" id="1286918"/>
    <lineage>
        <taxon>Eukaryota</taxon>
        <taxon>Fungi</taxon>
        <taxon>Fungi incertae sedis</taxon>
        <taxon>Zoopagomycota</taxon>
        <taxon>Kickxellomycotina</taxon>
        <taxon>Kickxellomycetes</taxon>
        <taxon>Kickxellales</taxon>
        <taxon>Kickxellaceae</taxon>
        <taxon>Coemansia</taxon>
    </lineage>
</organism>
<keyword evidence="11" id="KW-1185">Reference proteome</keyword>
<evidence type="ECO:0000313" key="11">
    <source>
        <dbReference type="Proteomes" id="UP001143981"/>
    </source>
</evidence>
<reference evidence="10" key="1">
    <citation type="submission" date="2022-07" db="EMBL/GenBank/DDBJ databases">
        <title>Phylogenomic reconstructions and comparative analyses of Kickxellomycotina fungi.</title>
        <authorList>
            <person name="Reynolds N.K."/>
            <person name="Stajich J.E."/>
            <person name="Barry K."/>
            <person name="Grigoriev I.V."/>
            <person name="Crous P."/>
            <person name="Smith M.E."/>
        </authorList>
    </citation>
    <scope>NUCLEOTIDE SEQUENCE</scope>
    <source>
        <strain evidence="10">BCRC 34381</strain>
    </source>
</reference>
<dbReference type="FunFam" id="1.25.40.180:FF:000020">
    <property type="entry name" value="Eukaryotic translation initiation factor subunit"/>
    <property type="match status" value="1"/>
</dbReference>
<dbReference type="GO" id="GO:0003743">
    <property type="term" value="F:translation initiation factor activity"/>
    <property type="evidence" value="ECO:0007669"/>
    <property type="project" value="UniProtKB-KW"/>
</dbReference>
<accession>A0A9W7YF08</accession>
<feature type="compositionally biased region" description="Basic and acidic residues" evidence="8">
    <location>
        <begin position="1345"/>
        <end position="1354"/>
    </location>
</feature>
<feature type="region of interest" description="Disordered" evidence="8">
    <location>
        <begin position="1"/>
        <end position="267"/>
    </location>
</feature>
<feature type="compositionally biased region" description="Low complexity" evidence="8">
    <location>
        <begin position="710"/>
        <end position="738"/>
    </location>
</feature>
<feature type="compositionally biased region" description="Low complexity" evidence="8">
    <location>
        <begin position="203"/>
        <end position="220"/>
    </location>
</feature>
<feature type="region of interest" description="Disordered" evidence="8">
    <location>
        <begin position="932"/>
        <end position="1050"/>
    </location>
</feature>
<feature type="compositionally biased region" description="Polar residues" evidence="8">
    <location>
        <begin position="1406"/>
        <end position="1415"/>
    </location>
</feature>
<dbReference type="Pfam" id="PF02847">
    <property type="entry name" value="MA3"/>
    <property type="match status" value="1"/>
</dbReference>
<dbReference type="Proteomes" id="UP001143981">
    <property type="component" value="Unassembled WGS sequence"/>
</dbReference>
<feature type="domain" description="MI" evidence="9">
    <location>
        <begin position="1532"/>
        <end position="1653"/>
    </location>
</feature>
<feature type="compositionally biased region" description="Polar residues" evidence="8">
    <location>
        <begin position="1"/>
        <end position="33"/>
    </location>
</feature>
<proteinExistence type="inferred from homology"/>
<evidence type="ECO:0000256" key="1">
    <source>
        <dbReference type="ARBA" id="ARBA00004496"/>
    </source>
</evidence>
<feature type="compositionally biased region" description="Polar residues" evidence="8">
    <location>
        <begin position="507"/>
        <end position="522"/>
    </location>
</feature>
<feature type="compositionally biased region" description="Basic and acidic residues" evidence="8">
    <location>
        <begin position="979"/>
        <end position="995"/>
    </location>
</feature>